<name>A0ABV6ZT42_9PROT</name>
<dbReference type="Gene3D" id="3.40.50.300">
    <property type="entry name" value="P-loop containing nucleotide triphosphate hydrolases"/>
    <property type="match status" value="1"/>
</dbReference>
<keyword evidence="2" id="KW-0808">Transferase</keyword>
<organism evidence="2 3">
    <name type="scientific">Hyphobacterium vulgare</name>
    <dbReference type="NCBI Taxonomy" id="1736751"/>
    <lineage>
        <taxon>Bacteria</taxon>
        <taxon>Pseudomonadati</taxon>
        <taxon>Pseudomonadota</taxon>
        <taxon>Alphaproteobacteria</taxon>
        <taxon>Maricaulales</taxon>
        <taxon>Maricaulaceae</taxon>
        <taxon>Hyphobacterium</taxon>
    </lineage>
</organism>
<gene>
    <name evidence="2" type="ORF">ACFOOR_00545</name>
</gene>
<dbReference type="RefSeq" id="WP_343163698.1">
    <property type="nucleotide sequence ID" value="NZ_JBHRSV010000001.1"/>
</dbReference>
<dbReference type="Proteomes" id="UP001595379">
    <property type="component" value="Unassembled WGS sequence"/>
</dbReference>
<dbReference type="EC" id="2.7.7.7" evidence="2"/>
<dbReference type="SUPFAM" id="SSF52540">
    <property type="entry name" value="P-loop containing nucleoside triphosphate hydrolases"/>
    <property type="match status" value="1"/>
</dbReference>
<dbReference type="InterPro" id="IPR027417">
    <property type="entry name" value="P-loop_NTPase"/>
</dbReference>
<dbReference type="NCBIfam" id="NF005677">
    <property type="entry name" value="PRK07471.1"/>
    <property type="match status" value="1"/>
</dbReference>
<dbReference type="EMBL" id="JBHRSV010000001">
    <property type="protein sequence ID" value="MFC2924588.1"/>
    <property type="molecule type" value="Genomic_DNA"/>
</dbReference>
<feature type="region of interest" description="Disordered" evidence="1">
    <location>
        <begin position="1"/>
        <end position="22"/>
    </location>
</feature>
<dbReference type="InterPro" id="IPR050238">
    <property type="entry name" value="DNA_Rep/Repair_Clamp_Loader"/>
</dbReference>
<dbReference type="PANTHER" id="PTHR11669:SF8">
    <property type="entry name" value="DNA POLYMERASE III SUBUNIT DELTA"/>
    <property type="match status" value="1"/>
</dbReference>
<evidence type="ECO:0000313" key="3">
    <source>
        <dbReference type="Proteomes" id="UP001595379"/>
    </source>
</evidence>
<dbReference type="PANTHER" id="PTHR11669">
    <property type="entry name" value="REPLICATION FACTOR C / DNA POLYMERASE III GAMMA-TAU SUBUNIT"/>
    <property type="match status" value="1"/>
</dbReference>
<comment type="caution">
    <text evidence="2">The sequence shown here is derived from an EMBL/GenBank/DDBJ whole genome shotgun (WGS) entry which is preliminary data.</text>
</comment>
<keyword evidence="3" id="KW-1185">Reference proteome</keyword>
<evidence type="ECO:0000313" key="2">
    <source>
        <dbReference type="EMBL" id="MFC2924588.1"/>
    </source>
</evidence>
<evidence type="ECO:0000256" key="1">
    <source>
        <dbReference type="SAM" id="MobiDB-lite"/>
    </source>
</evidence>
<accession>A0ABV6ZT42</accession>
<protein>
    <submittedName>
        <fullName evidence="2">DNA polymerase III subunit delta</fullName>
        <ecNumber evidence="2">2.7.7.7</ecNumber>
    </submittedName>
</protein>
<dbReference type="GO" id="GO:0003887">
    <property type="term" value="F:DNA-directed DNA polymerase activity"/>
    <property type="evidence" value="ECO:0007669"/>
    <property type="project" value="UniProtKB-EC"/>
</dbReference>
<sequence length="345" mass="37498">MSETDLPDEPDRRPGCPHPRERYDLAGHEAAEAELASAITSGRLHHGWLITGPSGVGKATLAYRAARRMLGAAPDGEGLSANPSDPNCRRIEAQSHPGLLVIRRPWDDKTKKFKSVITVDELRRVGEFFSLSAGADGWRIAIVDSVDEMNPNAANALLKSLEEPPRRTILFLLTHTPGKLLPTIRSRCRRLTLRAPGIDATAAWLTRQSGVSDPLDWARRGKGLPGEALAMARSPVHDIAETLDGLLSGLPRLDASRSRALANRMNGKDKDAARDAFNSHILAWTMERARASGRAGQDPEPWTAAWRDLRALAGAGEGLYLDPKQVALSALHRLQEAARTADAGR</sequence>
<proteinExistence type="predicted"/>
<feature type="compositionally biased region" description="Basic and acidic residues" evidence="1">
    <location>
        <begin position="9"/>
        <end position="22"/>
    </location>
</feature>
<dbReference type="Pfam" id="PF13177">
    <property type="entry name" value="DNA_pol3_delta2"/>
    <property type="match status" value="1"/>
</dbReference>
<keyword evidence="2" id="KW-0548">Nucleotidyltransferase</keyword>
<reference evidence="3" key="1">
    <citation type="journal article" date="2019" name="Int. J. Syst. Evol. Microbiol.">
        <title>The Global Catalogue of Microorganisms (GCM) 10K type strain sequencing project: providing services to taxonomists for standard genome sequencing and annotation.</title>
        <authorList>
            <consortium name="The Broad Institute Genomics Platform"/>
            <consortium name="The Broad Institute Genome Sequencing Center for Infectious Disease"/>
            <person name="Wu L."/>
            <person name="Ma J."/>
        </authorList>
    </citation>
    <scope>NUCLEOTIDE SEQUENCE [LARGE SCALE GENOMIC DNA]</scope>
    <source>
        <strain evidence="3">KCTC 52487</strain>
    </source>
</reference>